<dbReference type="InterPro" id="IPR009976">
    <property type="entry name" value="Sec10-like"/>
</dbReference>
<dbReference type="PANTHER" id="PTHR12100:SF0">
    <property type="entry name" value="EXOCYST COMPLEX COMPONENT 5"/>
    <property type="match status" value="1"/>
</dbReference>
<dbReference type="HOGENOM" id="CLU_008002_0_0_1"/>
<dbReference type="InterPro" id="IPR048625">
    <property type="entry name" value="Sec10_N"/>
</dbReference>
<keyword evidence="4" id="KW-0175">Coiled coil</keyword>
<evidence type="ECO:0000256" key="5">
    <source>
        <dbReference type="SAM" id="MobiDB-lite"/>
    </source>
</evidence>
<keyword evidence="3" id="KW-0268">Exocytosis</keyword>
<evidence type="ECO:0000313" key="8">
    <source>
        <dbReference type="EMBL" id="KIO31086.1"/>
    </source>
</evidence>
<dbReference type="Pfam" id="PF20667">
    <property type="entry name" value="Sec10_N"/>
    <property type="match status" value="2"/>
</dbReference>
<dbReference type="GO" id="GO:0006893">
    <property type="term" value="P:Golgi to plasma membrane transport"/>
    <property type="evidence" value="ECO:0007669"/>
    <property type="project" value="TreeGrafter"/>
</dbReference>
<organism evidence="8 9">
    <name type="scientific">Tulasnella calospora MUT 4182</name>
    <dbReference type="NCBI Taxonomy" id="1051891"/>
    <lineage>
        <taxon>Eukaryota</taxon>
        <taxon>Fungi</taxon>
        <taxon>Dikarya</taxon>
        <taxon>Basidiomycota</taxon>
        <taxon>Agaricomycotina</taxon>
        <taxon>Agaricomycetes</taxon>
        <taxon>Cantharellales</taxon>
        <taxon>Tulasnellaceae</taxon>
        <taxon>Tulasnella</taxon>
    </lineage>
</organism>
<comment type="similarity">
    <text evidence="1">Belongs to the SEC10 family.</text>
</comment>
<dbReference type="PANTHER" id="PTHR12100">
    <property type="entry name" value="SEC10"/>
    <property type="match status" value="1"/>
</dbReference>
<evidence type="ECO:0000256" key="3">
    <source>
        <dbReference type="ARBA" id="ARBA00022483"/>
    </source>
</evidence>
<feature type="domain" description="Exocyst complex component Sec10 N-terminal" evidence="7">
    <location>
        <begin position="128"/>
        <end position="193"/>
    </location>
</feature>
<gene>
    <name evidence="8" type="ORF">M407DRAFT_19963</name>
</gene>
<keyword evidence="9" id="KW-1185">Reference proteome</keyword>
<name>A0A0C3QR26_9AGAM</name>
<dbReference type="AlphaFoldDB" id="A0A0C3QR26"/>
<dbReference type="Pfam" id="PF07393">
    <property type="entry name" value="Sec10_HB"/>
    <property type="match status" value="1"/>
</dbReference>
<proteinExistence type="inferred from homology"/>
<dbReference type="Proteomes" id="UP000054248">
    <property type="component" value="Unassembled WGS sequence"/>
</dbReference>
<dbReference type="EMBL" id="KN822966">
    <property type="protein sequence ID" value="KIO31086.1"/>
    <property type="molecule type" value="Genomic_DNA"/>
</dbReference>
<sequence>MSFDAPIPRPRPNKDLYPVDPVVQDLLKLSTFSSDKFDIKDFIASMSEKLIAQSKAEPGPFDPKPFIRTFESAVDVLIDLRKDVQKKTEREEQSCKTAEKEYSKKLSELNKGFEVRLSLLLRAPRPHSVQSVGKSFNGMESKITEVGRTAVRIGEQLESIHLARQRAQAAHDIVSYWNQFSRGDTTKIEALRKEGREGRQQVAVLLRRLTAVSKELDVKNATRARTELEKYCEKFEKDMLRLFDKSYRKGDPKIMKHCAQTLLEFNGGASCVQIYVNQHDFFISKSRVNETTSIEETHLWEILPDPDASLPKKDLGLAALLEDIRTTVGQEAQIIQAVFPNPPVVMQVFLQRVFEQSIQSHVEMLLEKASAISALAFLRLLQLAHVQISALVEDLRPYDLSAVMSASSTRAAVEGSSLDALETRDARGMGVALPFGTMLESAMEELFVHYIEGTKYLEKESKSLGELYLEYLTRFTKVHLMMRTKASSGGFLDRIANQLSSGTGTSLSAAAASSSASSAFAKLSGMASSMKLSAYPGSTASPTSPVPPVPTNSGAAEITKTTASATGGGQSESVNEADGVLNLETAERMLKWHAEAIGRCVEMSPSAELPKNVLTLTKVLAESLGAGYVEMALETAQVRLETRDTKTEPDISSSLAVIRVVDLICQLWQQYSSIALIPLTSSSVTGRREIMIFNGQTVSRIEGLANALEQKVIDSIVTWLSGQLQKQKKTDFKPRNDDMSFARVNTDPCIGCCDILEKVRDAAKENLSGQNLESFLTEIGVTFHSMLLEHFKKFPVSATGGLMLAKDLKSYQDTVATFGIPALDERFEFIRQLGNVFLVRPEILKTYITEDHLGRIDSRLLRPYLMQRVDWGQISFDVLLGPGDDLNEPETSTASSMAKVGSEAAKGLRERLGMSRLSVMMKELEGLRAYAATTTGSAATSGTGAAAGTQSTGTGGGYFSFGYT</sequence>
<feature type="domain" description="Exocyst complex component Sec10-like alpha-helical bundle" evidence="6">
    <location>
        <begin position="202"/>
        <end position="877"/>
    </location>
</feature>
<reference evidence="9" key="2">
    <citation type="submission" date="2015-01" db="EMBL/GenBank/DDBJ databases">
        <title>Evolutionary Origins and Diversification of the Mycorrhizal Mutualists.</title>
        <authorList>
            <consortium name="DOE Joint Genome Institute"/>
            <consortium name="Mycorrhizal Genomics Consortium"/>
            <person name="Kohler A."/>
            <person name="Kuo A."/>
            <person name="Nagy L.G."/>
            <person name="Floudas D."/>
            <person name="Copeland A."/>
            <person name="Barry K.W."/>
            <person name="Cichocki N."/>
            <person name="Veneault-Fourrey C."/>
            <person name="LaButti K."/>
            <person name="Lindquist E.A."/>
            <person name="Lipzen A."/>
            <person name="Lundell T."/>
            <person name="Morin E."/>
            <person name="Murat C."/>
            <person name="Riley R."/>
            <person name="Ohm R."/>
            <person name="Sun H."/>
            <person name="Tunlid A."/>
            <person name="Henrissat B."/>
            <person name="Grigoriev I.V."/>
            <person name="Hibbett D.S."/>
            <person name="Martin F."/>
        </authorList>
    </citation>
    <scope>NUCLEOTIDE SEQUENCE [LARGE SCALE GENOMIC DNA]</scope>
    <source>
        <strain evidence="9">MUT 4182</strain>
    </source>
</reference>
<feature type="domain" description="Exocyst complex component Sec10 N-terminal" evidence="7">
    <location>
        <begin position="63"/>
        <end position="115"/>
    </location>
</feature>
<dbReference type="OrthoDB" id="125856at2759"/>
<evidence type="ECO:0000256" key="2">
    <source>
        <dbReference type="ARBA" id="ARBA00022448"/>
    </source>
</evidence>
<evidence type="ECO:0000256" key="4">
    <source>
        <dbReference type="ARBA" id="ARBA00023054"/>
    </source>
</evidence>
<keyword evidence="2" id="KW-0813">Transport</keyword>
<evidence type="ECO:0000313" key="9">
    <source>
        <dbReference type="Proteomes" id="UP000054248"/>
    </source>
</evidence>
<dbReference type="STRING" id="1051891.A0A0C3QR26"/>
<evidence type="ECO:0000259" key="7">
    <source>
        <dbReference type="Pfam" id="PF20667"/>
    </source>
</evidence>
<protein>
    <submittedName>
        <fullName evidence="8">Uncharacterized protein</fullName>
    </submittedName>
</protein>
<accession>A0A0C3QR26</accession>
<reference evidence="8 9" key="1">
    <citation type="submission" date="2014-04" db="EMBL/GenBank/DDBJ databases">
        <authorList>
            <consortium name="DOE Joint Genome Institute"/>
            <person name="Kuo A."/>
            <person name="Girlanda M."/>
            <person name="Perotto S."/>
            <person name="Kohler A."/>
            <person name="Nagy L.G."/>
            <person name="Floudas D."/>
            <person name="Copeland A."/>
            <person name="Barry K.W."/>
            <person name="Cichocki N."/>
            <person name="Veneault-Fourrey C."/>
            <person name="LaButti K."/>
            <person name="Lindquist E.A."/>
            <person name="Lipzen A."/>
            <person name="Lundell T."/>
            <person name="Morin E."/>
            <person name="Murat C."/>
            <person name="Sun H."/>
            <person name="Tunlid A."/>
            <person name="Henrissat B."/>
            <person name="Grigoriev I.V."/>
            <person name="Hibbett D.S."/>
            <person name="Martin F."/>
            <person name="Nordberg H.P."/>
            <person name="Cantor M.N."/>
            <person name="Hua S.X."/>
        </authorList>
    </citation>
    <scope>NUCLEOTIDE SEQUENCE [LARGE SCALE GENOMIC DNA]</scope>
    <source>
        <strain evidence="8 9">MUT 4182</strain>
    </source>
</reference>
<evidence type="ECO:0000259" key="6">
    <source>
        <dbReference type="Pfam" id="PF07393"/>
    </source>
</evidence>
<dbReference type="GO" id="GO:0000145">
    <property type="term" value="C:exocyst"/>
    <property type="evidence" value="ECO:0007669"/>
    <property type="project" value="TreeGrafter"/>
</dbReference>
<feature type="region of interest" description="Disordered" evidence="5">
    <location>
        <begin position="534"/>
        <end position="555"/>
    </location>
</feature>
<dbReference type="InterPro" id="IPR048627">
    <property type="entry name" value="Sec10_HB"/>
</dbReference>
<evidence type="ECO:0000256" key="1">
    <source>
        <dbReference type="ARBA" id="ARBA00006572"/>
    </source>
</evidence>
<dbReference type="GO" id="GO:0006887">
    <property type="term" value="P:exocytosis"/>
    <property type="evidence" value="ECO:0007669"/>
    <property type="project" value="UniProtKB-KW"/>
</dbReference>